<dbReference type="GO" id="GO:0016538">
    <property type="term" value="F:cyclin-dependent protein serine/threonine kinase regulator activity"/>
    <property type="evidence" value="ECO:0007669"/>
    <property type="project" value="InterPro"/>
</dbReference>
<evidence type="ECO:0000256" key="3">
    <source>
        <dbReference type="ARBA" id="ARBA00023306"/>
    </source>
</evidence>
<keyword evidence="3" id="KW-0131">Cell cycle</keyword>
<dbReference type="Proteomes" id="UP000494040">
    <property type="component" value="Unassembled WGS sequence"/>
</dbReference>
<keyword evidence="2 4" id="KW-0195">Cyclin</keyword>
<comment type="similarity">
    <text evidence="4">Belongs to the cyclin family.</text>
</comment>
<dbReference type="GO" id="GO:0051726">
    <property type="term" value="P:regulation of cell cycle"/>
    <property type="evidence" value="ECO:0007669"/>
    <property type="project" value="UniProtKB-ARBA"/>
</dbReference>
<name>A0A8I6RHF1_CIMLE</name>
<dbReference type="InterPro" id="IPR004367">
    <property type="entry name" value="Cyclin_C-dom"/>
</dbReference>
<evidence type="ECO:0000256" key="2">
    <source>
        <dbReference type="ARBA" id="ARBA00023127"/>
    </source>
</evidence>
<proteinExistence type="inferred from homology"/>
<dbReference type="InterPro" id="IPR013763">
    <property type="entry name" value="Cyclin-like_dom"/>
</dbReference>
<evidence type="ECO:0000256" key="4">
    <source>
        <dbReference type="RuleBase" id="RU000383"/>
    </source>
</evidence>
<dbReference type="InterPro" id="IPR036915">
    <property type="entry name" value="Cyclin-like_sf"/>
</dbReference>
<reference evidence="7" key="1">
    <citation type="submission" date="2022-01" db="UniProtKB">
        <authorList>
            <consortium name="EnsemblMetazoa"/>
        </authorList>
    </citation>
    <scope>IDENTIFICATION</scope>
</reference>
<evidence type="ECO:0000259" key="6">
    <source>
        <dbReference type="SMART" id="SM01332"/>
    </source>
</evidence>
<dbReference type="Pfam" id="PF00134">
    <property type="entry name" value="Cyclin_N"/>
    <property type="match status" value="1"/>
</dbReference>
<evidence type="ECO:0008006" key="9">
    <source>
        <dbReference type="Google" id="ProtNLM"/>
    </source>
</evidence>
<feature type="domain" description="Cyclin-like" evidence="5">
    <location>
        <begin position="245"/>
        <end position="334"/>
    </location>
</feature>
<keyword evidence="8" id="KW-1185">Reference proteome</keyword>
<dbReference type="PANTHER" id="PTHR10177">
    <property type="entry name" value="CYCLINS"/>
    <property type="match status" value="1"/>
</dbReference>
<feature type="domain" description="Cyclin-like" evidence="5">
    <location>
        <begin position="148"/>
        <end position="232"/>
    </location>
</feature>
<dbReference type="FunFam" id="1.10.472.10:FF:000010">
    <property type="entry name" value="G1/S-specific cyclin Cln1"/>
    <property type="match status" value="1"/>
</dbReference>
<dbReference type="GO" id="GO:0051301">
    <property type="term" value="P:cell division"/>
    <property type="evidence" value="ECO:0007669"/>
    <property type="project" value="UniProtKB-KW"/>
</dbReference>
<evidence type="ECO:0000313" key="8">
    <source>
        <dbReference type="Proteomes" id="UP000494040"/>
    </source>
</evidence>
<dbReference type="InterPro" id="IPR046965">
    <property type="entry name" value="Cyclin_A/B-like"/>
</dbReference>
<dbReference type="KEGG" id="clec:106663209"/>
<dbReference type="OrthoDB" id="5590282at2759"/>
<dbReference type="PIRSF" id="PIRSF001771">
    <property type="entry name" value="Cyclin_A_B_D_E"/>
    <property type="match status" value="1"/>
</dbReference>
<accession>A0A8I6RHF1</accession>
<feature type="domain" description="Cyclin C-terminal" evidence="6">
    <location>
        <begin position="241"/>
        <end position="358"/>
    </location>
</feature>
<dbReference type="Pfam" id="PF02984">
    <property type="entry name" value="Cyclin_C"/>
    <property type="match status" value="1"/>
</dbReference>
<dbReference type="GeneID" id="106663209"/>
<dbReference type="SMART" id="SM00385">
    <property type="entry name" value="CYCLIN"/>
    <property type="match status" value="2"/>
</dbReference>
<dbReference type="SMART" id="SM01332">
    <property type="entry name" value="Cyclin_C"/>
    <property type="match status" value="1"/>
</dbReference>
<dbReference type="RefSeq" id="XP_014243364.1">
    <property type="nucleotide sequence ID" value="XM_014387878.2"/>
</dbReference>
<dbReference type="AlphaFoldDB" id="A0A8I6RHF1"/>
<sequence>MPMVKRRLTIGSQHKAYLLRKSKTIGETCEDNENKISNSNNLEEEGKLGVKRKALQNISNVTKNVNSGIYEEENKNKSIQPDIKGNMKQENEKESKCEIVNCLEKFFLVPQYASHIYKYLKKIELERLCQKWPTNPAVTDKMRRRAVDWIWSISQKLKLTQESVHLSVYLLDKSIELLEVNESNLKLITLCCMSIATKYEEVAVHRFHRFLTSCNPPNSRIDFRNMEMKILNVLDFGIGRPSSLHFLRRINMIIRSNRIQHTFGKFIIDMILFEEIFCHERPSLIASAASFIACCLSCSTLDVNLWTECLSFDTGYNINNLKPTIAQMAQVILNGIKMLDSVKEKYSKQEYHCVFQRMVKEKKLLKLLSNFDS</sequence>
<dbReference type="GO" id="GO:0044772">
    <property type="term" value="P:mitotic cell cycle phase transition"/>
    <property type="evidence" value="ECO:0007669"/>
    <property type="project" value="InterPro"/>
</dbReference>
<protein>
    <recommendedName>
        <fullName evidence="9">Cyclin B</fullName>
    </recommendedName>
</protein>
<keyword evidence="1" id="KW-0132">Cell division</keyword>
<dbReference type="InterPro" id="IPR006671">
    <property type="entry name" value="Cyclin_N"/>
</dbReference>
<dbReference type="OMA" id="CISHADR"/>
<evidence type="ECO:0000256" key="1">
    <source>
        <dbReference type="ARBA" id="ARBA00022618"/>
    </source>
</evidence>
<dbReference type="InterPro" id="IPR039361">
    <property type="entry name" value="Cyclin"/>
</dbReference>
<organism evidence="7 8">
    <name type="scientific">Cimex lectularius</name>
    <name type="common">Bed bug</name>
    <name type="synonym">Acanthia lectularia</name>
    <dbReference type="NCBI Taxonomy" id="79782"/>
    <lineage>
        <taxon>Eukaryota</taxon>
        <taxon>Metazoa</taxon>
        <taxon>Ecdysozoa</taxon>
        <taxon>Arthropoda</taxon>
        <taxon>Hexapoda</taxon>
        <taxon>Insecta</taxon>
        <taxon>Pterygota</taxon>
        <taxon>Neoptera</taxon>
        <taxon>Paraneoptera</taxon>
        <taxon>Hemiptera</taxon>
        <taxon>Heteroptera</taxon>
        <taxon>Panheteroptera</taxon>
        <taxon>Cimicomorpha</taxon>
        <taxon>Cimicidae</taxon>
        <taxon>Cimex</taxon>
    </lineage>
</organism>
<evidence type="ECO:0000259" key="5">
    <source>
        <dbReference type="SMART" id="SM00385"/>
    </source>
</evidence>
<dbReference type="Gene3D" id="1.10.472.10">
    <property type="entry name" value="Cyclin-like"/>
    <property type="match status" value="2"/>
</dbReference>
<dbReference type="EnsemblMetazoa" id="XM_014387878.2">
    <property type="protein sequence ID" value="XP_014243364.1"/>
    <property type="gene ID" value="LOC106663209"/>
</dbReference>
<dbReference type="SUPFAM" id="SSF47954">
    <property type="entry name" value="Cyclin-like"/>
    <property type="match status" value="2"/>
</dbReference>
<evidence type="ECO:0000313" key="7">
    <source>
        <dbReference type="EnsemblMetazoa" id="XP_014243364.1"/>
    </source>
</evidence>